<dbReference type="CDD" id="cd01741">
    <property type="entry name" value="GATase1_1"/>
    <property type="match status" value="1"/>
</dbReference>
<protein>
    <submittedName>
        <fullName evidence="2">GMP synthase</fullName>
    </submittedName>
</protein>
<dbReference type="PANTHER" id="PTHR42695:SF5">
    <property type="entry name" value="GLUTAMINE AMIDOTRANSFERASE YLR126C-RELATED"/>
    <property type="match status" value="1"/>
</dbReference>
<dbReference type="InterPro" id="IPR029062">
    <property type="entry name" value="Class_I_gatase-like"/>
</dbReference>
<dbReference type="Proteomes" id="UP000197019">
    <property type="component" value="Chromosome"/>
</dbReference>
<dbReference type="SUPFAM" id="SSF52317">
    <property type="entry name" value="Class I glutamine amidotransferase-like"/>
    <property type="match status" value="1"/>
</dbReference>
<feature type="domain" description="Glutamine amidotransferase" evidence="1">
    <location>
        <begin position="51"/>
        <end position="190"/>
    </location>
</feature>
<dbReference type="KEGG" id="mpsy:CEK71_10895"/>
<dbReference type="Pfam" id="PF00117">
    <property type="entry name" value="GATase"/>
    <property type="match status" value="1"/>
</dbReference>
<name>A0A1Z4BZ07_9GAMM</name>
<dbReference type="PROSITE" id="PS51273">
    <property type="entry name" value="GATASE_TYPE_1"/>
    <property type="match status" value="1"/>
</dbReference>
<dbReference type="OrthoDB" id="9813383at2"/>
<organism evidence="2 3">
    <name type="scientific">Methylovulum psychrotolerans</name>
    <dbReference type="NCBI Taxonomy" id="1704499"/>
    <lineage>
        <taxon>Bacteria</taxon>
        <taxon>Pseudomonadati</taxon>
        <taxon>Pseudomonadota</taxon>
        <taxon>Gammaproteobacteria</taxon>
        <taxon>Methylococcales</taxon>
        <taxon>Methylococcaceae</taxon>
        <taxon>Methylovulum</taxon>
    </lineage>
</organism>
<dbReference type="EMBL" id="CP022129">
    <property type="protein sequence ID" value="ASF46537.1"/>
    <property type="molecule type" value="Genomic_DNA"/>
</dbReference>
<dbReference type="GO" id="GO:0005829">
    <property type="term" value="C:cytosol"/>
    <property type="evidence" value="ECO:0007669"/>
    <property type="project" value="TreeGrafter"/>
</dbReference>
<dbReference type="InterPro" id="IPR017926">
    <property type="entry name" value="GATASE"/>
</dbReference>
<evidence type="ECO:0000313" key="3">
    <source>
        <dbReference type="Proteomes" id="UP000197019"/>
    </source>
</evidence>
<dbReference type="AlphaFoldDB" id="A0A1Z4BZ07"/>
<dbReference type="PANTHER" id="PTHR42695">
    <property type="entry name" value="GLUTAMINE AMIDOTRANSFERASE YLR126C-RELATED"/>
    <property type="match status" value="1"/>
</dbReference>
<dbReference type="InterPro" id="IPR044992">
    <property type="entry name" value="ChyE-like"/>
</dbReference>
<evidence type="ECO:0000259" key="1">
    <source>
        <dbReference type="Pfam" id="PF00117"/>
    </source>
</evidence>
<reference evidence="2 3" key="1">
    <citation type="submission" date="2017-06" db="EMBL/GenBank/DDBJ databases">
        <title>Genome Sequencing of the methanotroph Methylovulum psychrotolerants str. HV10-M2 isolated from a high-altitude environment.</title>
        <authorList>
            <person name="Mateos-Rivera A."/>
        </authorList>
    </citation>
    <scope>NUCLEOTIDE SEQUENCE [LARGE SCALE GENOMIC DNA]</scope>
    <source>
        <strain evidence="2 3">HV10_M2</strain>
    </source>
</reference>
<keyword evidence="3" id="KW-1185">Reference proteome</keyword>
<dbReference type="NCBIfam" id="NF006562">
    <property type="entry name" value="PRK09065.1"/>
    <property type="match status" value="1"/>
</dbReference>
<accession>A0A1Z4BZ07</accession>
<gene>
    <name evidence="2" type="ORF">CEK71_10895</name>
</gene>
<dbReference type="Gene3D" id="3.40.50.880">
    <property type="match status" value="1"/>
</dbReference>
<evidence type="ECO:0000313" key="2">
    <source>
        <dbReference type="EMBL" id="ASF46537.1"/>
    </source>
</evidence>
<dbReference type="RefSeq" id="WP_088619409.1">
    <property type="nucleotide sequence ID" value="NZ_CP022129.1"/>
</dbReference>
<proteinExistence type="predicted"/>
<sequence length="238" mass="24644">MFALTIIKTGSTFPGIRQRSGDFEDWIIAGCGLSADVVAVVDVAAGATLPAAESLAAVIITGSPAMVTDQAGWMQAVAAWLPQVLAQRIPLLGICFGHQLLAQAMAGQVAYHPQGREIGTVAVQLTAAGRADLLLGCLPTTFLAHVTHAQTVSALPAEAVCLAANAFEATHAFRLGANAWGVQFHPEFSAAIMRAYIDEQAGALRANAVDVTALQAAVADTEAANALLARFMAIVRNS</sequence>